<sequence>MHFNRDFNLGFLRNSSFFRPLCVIRSSVEVIPIIHQEQEVDHRARKGLQTTALIRDIQERMPYAIIETDDAAGKKKLLVVPEPWVEDEEGEYLRWPDAKSMKKLKVLLEDEKSSPTPVWEKRNCKIICQEVPSLAAGEKTIEIIHNSSDAGTSDQSTGTNKNLIDTIAKATSTSSMKGGKCKTAIAQNSKTVAYDPPSVGSTLIVVEESQPSENLQDLLSVVIPKEENEDPFDDSDASEELLEPSTNDPLEQECFSDMTETEKRKNEQNLLSLLGIEEPEYDPFDDVSSSSEVSQPSGSSVAGKSSTNIDPLSKPLLNVIDAKQLRDLQIIEYNPFKEVIPSPEVSQPSLSNVAGKIDAPRNPRLNVIHSKQQSDLETIQYDLVDEVGPSRGVSQPSVSNMSGKSFAKNDPPRMARVNVIDAKQLRRLDTIEYDLVDELSPSPAVSQPSVSIVSGRDSVKNDAPRNPRVNVIDAKQLRDDAQRFFSGTSKEAGSGPSVEIQTFSQLIDMVHELKCTIERNQMDIKKMIWTAMSQVNRSIHKLLDKEMNESCENLSDEDEDQTFDLLTSVEEVENFEERLKDEKYLKEIHRWVDYCVRFESTALFRMHKMLDLIFDRKLLAKFSWSGRNKQLPMKHYENILKLFEYIGTNNNEHVKQEDVTAFFLNKLKHAQYRVNLRSFTKSVPRKRKHPNKRSDQGQASKSKKGPAEEISNAPELNVSNESTSKISAVGIEPSIPNLEKRPVSIAPAGTSYAFIKEILPEIDIAPAQSLAQMDEFETELNDEKRKKQAQSWVDRTVGQIADAEQRMKVLLDRLIDKNVLLNFCWTDTSSGKRRLDQYKNFVRLFEYASRTMLFNTVVFNHGFVASFFAKALDHVAQQVG</sequence>
<dbReference type="EnsemblMetazoa" id="AQUA017605-RA">
    <property type="protein sequence ID" value="AQUA017605-PA"/>
    <property type="gene ID" value="AQUA017605"/>
</dbReference>
<feature type="compositionally biased region" description="Acidic residues" evidence="1">
    <location>
        <begin position="228"/>
        <end position="242"/>
    </location>
</feature>
<feature type="compositionally biased region" description="Low complexity" evidence="1">
    <location>
        <begin position="444"/>
        <end position="454"/>
    </location>
</feature>
<feature type="region of interest" description="Disordered" evidence="1">
    <location>
        <begin position="391"/>
        <end position="410"/>
    </location>
</feature>
<feature type="domain" description="DUF4806" evidence="2">
    <location>
        <begin position="566"/>
        <end position="643"/>
    </location>
</feature>
<feature type="region of interest" description="Disordered" evidence="1">
    <location>
        <begin position="681"/>
        <end position="722"/>
    </location>
</feature>
<dbReference type="Proteomes" id="UP000076407">
    <property type="component" value="Unassembled WGS sequence"/>
</dbReference>
<evidence type="ECO:0000313" key="3">
    <source>
        <dbReference type="EnsemblMetazoa" id="AQUA017605-PA"/>
    </source>
</evidence>
<reference evidence="3" key="1">
    <citation type="submission" date="2022-10" db="UniProtKB">
        <authorList>
            <consortium name="EnsemblMetazoa"/>
        </authorList>
    </citation>
    <scope>IDENTIFICATION</scope>
    <source>
        <strain evidence="3">SANGQUA</strain>
    </source>
</reference>
<proteinExistence type="predicted"/>
<evidence type="ECO:0000256" key="1">
    <source>
        <dbReference type="SAM" id="MobiDB-lite"/>
    </source>
</evidence>
<accession>A0A904A6I3</accession>
<name>A0A904A6I3_ANOQN</name>
<evidence type="ECO:0000313" key="4">
    <source>
        <dbReference type="Proteomes" id="UP000076407"/>
    </source>
</evidence>
<organism evidence="3 4">
    <name type="scientific">Anopheles quadriannulatus</name>
    <name type="common">Mosquito</name>
    <dbReference type="NCBI Taxonomy" id="34691"/>
    <lineage>
        <taxon>Eukaryota</taxon>
        <taxon>Metazoa</taxon>
        <taxon>Ecdysozoa</taxon>
        <taxon>Arthropoda</taxon>
        <taxon>Hexapoda</taxon>
        <taxon>Insecta</taxon>
        <taxon>Pterygota</taxon>
        <taxon>Neoptera</taxon>
        <taxon>Endopterygota</taxon>
        <taxon>Diptera</taxon>
        <taxon>Nematocera</taxon>
        <taxon>Culicoidea</taxon>
        <taxon>Culicidae</taxon>
        <taxon>Anophelinae</taxon>
        <taxon>Anopheles</taxon>
    </lineage>
</organism>
<feature type="region of interest" description="Disordered" evidence="1">
    <location>
        <begin position="281"/>
        <end position="310"/>
    </location>
</feature>
<protein>
    <recommendedName>
        <fullName evidence="2">DUF4806 domain-containing protein</fullName>
    </recommendedName>
</protein>
<dbReference type="AlphaFoldDB" id="A0A904A6I3"/>
<dbReference type="InterPro" id="IPR032071">
    <property type="entry name" value="DUF4806"/>
</dbReference>
<evidence type="ECO:0000259" key="2">
    <source>
        <dbReference type="Pfam" id="PF16064"/>
    </source>
</evidence>
<dbReference type="Pfam" id="PF16064">
    <property type="entry name" value="DUF4806"/>
    <property type="match status" value="1"/>
</dbReference>
<feature type="region of interest" description="Disordered" evidence="1">
    <location>
        <begin position="228"/>
        <end position="251"/>
    </location>
</feature>
<feature type="region of interest" description="Disordered" evidence="1">
    <location>
        <begin position="444"/>
        <end position="466"/>
    </location>
</feature>
<keyword evidence="4" id="KW-1185">Reference proteome</keyword>
<feature type="compositionally biased region" description="Polar residues" evidence="1">
    <location>
        <begin position="392"/>
        <end position="403"/>
    </location>
</feature>
<feature type="compositionally biased region" description="Low complexity" evidence="1">
    <location>
        <begin position="287"/>
        <end position="301"/>
    </location>
</feature>